<evidence type="ECO:0000256" key="3">
    <source>
        <dbReference type="SAM" id="MobiDB-lite"/>
    </source>
</evidence>
<dbReference type="OrthoDB" id="31113at2759"/>
<accession>A0A0N0P6G4</accession>
<evidence type="ECO:0000313" key="5">
    <source>
        <dbReference type="Proteomes" id="UP000038009"/>
    </source>
</evidence>
<proteinExistence type="predicted"/>
<sequence length="921" mass="96116">MSTINVDGGTSDVPDGAAASRAPAAHRAASSASERAADYSSEAVMPDAASIVAAATIELEAGLAKMDVPLAESHSQASRPADKCCMTHPYVSWSPSQPVVNGQQQDYPAPEIVRDGKEERLEEARAAGGCSAFRSPALEEGQTPTCFEAGEAVVGAGRAIDEDAAAPTSKSETTIGARVDAVWLHMKPVSSLASIPANGEAAAQGRGNETRVPAPLSASEENGASAAAAAAAASASAVAAPLPSEPISLGSDATFAAASPGEGFSPSTRTATPATADPQAWVVDFGTGRQKTKRKMTKKEQDAIKESRLRSQGSPTPVARTTERGSTAGDGLGADSEGNAVMVAHDAAAALQVVHLDGLADRAAQIPRDLTTTRADLEKRLVLRLPRLLCVTKQYPRGCGIASLTSVYNYLYSWLGESEAGAWRAPISQEEIMSILGFEPPFGEIAWGPFTGNATLIRWFHALNRHFGHQGKAYILYKVHGHGKTTHIYPDNAAALVAVKAALRDPHCALIYHCHNHYMVPVGYQEIPHAQTDFFKPDVLESNCDTTIFIGEVSRGRHEAVYARKWEHIVRDIECRSPFYFNIRHPEQGVQKREPPRKKAAAGVDAVAESPRPPPQDGVGAEVLLAGPAAQVPVPPTLFIPMPPSLRDAKASASAQQQRVGMEGAIGDAVPAAVFKEGEEARGYAQGAAAHAEEEGVGAALRTEETAAQGVVPSSFTPGVHVVVESLPSSPLESDYIGVDDVAGAASEDTRVEEVPAAAAVAHPQSSKISETQKPAAADGLPLSARADIKAEGIDDADPAEPSASLDTHAAAFDAAIAAPPSSDTAGAGPCTYTAPVPLDNCAAPPQPAALSAAPSANMKPKKERGNLHCLIIFRTDQVEEQLERYEEATAKEGEQRAAKTAVSSSAPSSDDSSSSDEDEG</sequence>
<keyword evidence="2" id="KW-0539">Nucleus</keyword>
<feature type="region of interest" description="Disordered" evidence="3">
    <location>
        <begin position="886"/>
        <end position="921"/>
    </location>
</feature>
<feature type="compositionally biased region" description="Polar residues" evidence="3">
    <location>
        <begin position="764"/>
        <end position="773"/>
    </location>
</feature>
<evidence type="ECO:0000313" key="4">
    <source>
        <dbReference type="EMBL" id="KPI87589.1"/>
    </source>
</evidence>
<feature type="compositionally biased region" description="Basic and acidic residues" evidence="3">
    <location>
        <begin position="298"/>
        <end position="309"/>
    </location>
</feature>
<feature type="compositionally biased region" description="Low complexity" evidence="3">
    <location>
        <begin position="266"/>
        <end position="280"/>
    </location>
</feature>
<dbReference type="PANTHER" id="PTHR16171:SF12">
    <property type="entry name" value="BASIC IMMUNOGLOBULIN-LIKE VARIABLE MOTIF-CONTAINING PROTEIN"/>
    <property type="match status" value="1"/>
</dbReference>
<dbReference type="EMBL" id="LJSK01000081">
    <property type="protein sequence ID" value="KPI87589.1"/>
    <property type="molecule type" value="Genomic_DNA"/>
</dbReference>
<reference evidence="4 5" key="1">
    <citation type="journal article" date="2015" name="PLoS Pathog.">
        <title>Leptomonas seymouri: Adaptations to the Dixenous Life Cycle Analyzed by Genome Sequencing, Transcriptome Profiling and Co-infection with Leishmania donovani.</title>
        <authorList>
            <person name="Kraeva N."/>
            <person name="Butenko A."/>
            <person name="Hlavacova J."/>
            <person name="Kostygov A."/>
            <person name="Myskova J."/>
            <person name="Grybchuk D."/>
            <person name="Lestinova T."/>
            <person name="Votypka J."/>
            <person name="Volf P."/>
            <person name="Opperdoes F."/>
            <person name="Flegontov P."/>
            <person name="Lukes J."/>
            <person name="Yurchenko V."/>
        </authorList>
    </citation>
    <scope>NUCLEOTIDE SEQUENCE [LARGE SCALE GENOMIC DNA]</scope>
    <source>
        <strain evidence="4 5">ATCC 30220</strain>
    </source>
</reference>
<feature type="compositionally biased region" description="Low complexity" evidence="3">
    <location>
        <begin position="17"/>
        <end position="29"/>
    </location>
</feature>
<dbReference type="OMA" id="RHEAVYA"/>
<feature type="region of interest" description="Disordered" evidence="3">
    <location>
        <begin position="1"/>
        <end position="29"/>
    </location>
</feature>
<feature type="compositionally biased region" description="Low complexity" evidence="3">
    <location>
        <begin position="904"/>
        <end position="913"/>
    </location>
</feature>
<dbReference type="Proteomes" id="UP000038009">
    <property type="component" value="Unassembled WGS sequence"/>
</dbReference>
<feature type="compositionally biased region" description="Basic and acidic residues" evidence="3">
    <location>
        <begin position="886"/>
        <end position="898"/>
    </location>
</feature>
<dbReference type="GO" id="GO:0005634">
    <property type="term" value="C:nucleus"/>
    <property type="evidence" value="ECO:0007669"/>
    <property type="project" value="UniProtKB-SubCell"/>
</dbReference>
<feature type="region of interest" description="Disordered" evidence="3">
    <location>
        <begin position="200"/>
        <end position="220"/>
    </location>
</feature>
<name>A0A0N0P6G4_LEPSE</name>
<dbReference type="AlphaFoldDB" id="A0A0N0P6G4"/>
<comment type="caution">
    <text evidence="4">The sequence shown here is derived from an EMBL/GenBank/DDBJ whole genome shotgun (WGS) entry which is preliminary data.</text>
</comment>
<organism evidence="4 5">
    <name type="scientific">Leptomonas seymouri</name>
    <dbReference type="NCBI Taxonomy" id="5684"/>
    <lineage>
        <taxon>Eukaryota</taxon>
        <taxon>Discoba</taxon>
        <taxon>Euglenozoa</taxon>
        <taxon>Kinetoplastea</taxon>
        <taxon>Metakinetoplastina</taxon>
        <taxon>Trypanosomatida</taxon>
        <taxon>Trypanosomatidae</taxon>
        <taxon>Leishmaniinae</taxon>
        <taxon>Leptomonas</taxon>
    </lineage>
</organism>
<dbReference type="VEuPathDB" id="TriTrypDB:Lsey_0081_0170"/>
<keyword evidence="5" id="KW-1185">Reference proteome</keyword>
<comment type="subcellular location">
    <subcellularLocation>
        <location evidence="1">Nucleus</location>
    </subcellularLocation>
</comment>
<feature type="region of interest" description="Disordered" evidence="3">
    <location>
        <begin position="258"/>
        <end position="332"/>
    </location>
</feature>
<feature type="region of interest" description="Disordered" evidence="3">
    <location>
        <begin position="588"/>
        <end position="616"/>
    </location>
</feature>
<evidence type="ECO:0000256" key="2">
    <source>
        <dbReference type="ARBA" id="ARBA00023242"/>
    </source>
</evidence>
<feature type="region of interest" description="Disordered" evidence="3">
    <location>
        <begin position="747"/>
        <end position="781"/>
    </location>
</feature>
<protein>
    <submittedName>
        <fullName evidence="4">Uncharacterized protein</fullName>
    </submittedName>
</protein>
<evidence type="ECO:0000256" key="1">
    <source>
        <dbReference type="ARBA" id="ARBA00004123"/>
    </source>
</evidence>
<gene>
    <name evidence="4" type="ORF">ABL78_3340</name>
</gene>
<dbReference type="PANTHER" id="PTHR16171">
    <property type="entry name" value="DNA REPAIR PROTEIN COMPLEMENTING XP-G CELLS-RELATED"/>
    <property type="match status" value="1"/>
</dbReference>